<feature type="compositionally biased region" description="Low complexity" evidence="1">
    <location>
        <begin position="81"/>
        <end position="98"/>
    </location>
</feature>
<proteinExistence type="predicted"/>
<dbReference type="Gene3D" id="1.10.530.10">
    <property type="match status" value="1"/>
</dbReference>
<dbReference type="SUPFAM" id="SSF53955">
    <property type="entry name" value="Lysozyme-like"/>
    <property type="match status" value="1"/>
</dbReference>
<gene>
    <name evidence="3" type="ORF">N1028_11155</name>
</gene>
<reference evidence="3" key="1">
    <citation type="submission" date="2022-08" db="EMBL/GenBank/DDBJ databases">
        <authorList>
            <person name="Deng Y."/>
            <person name="Han X.-F."/>
            <person name="Zhang Y.-Q."/>
        </authorList>
    </citation>
    <scope>NUCLEOTIDE SEQUENCE</scope>
    <source>
        <strain evidence="3">CPCC 203407</strain>
    </source>
</reference>
<evidence type="ECO:0000313" key="4">
    <source>
        <dbReference type="Proteomes" id="UP001165587"/>
    </source>
</evidence>
<dbReference type="RefSeq" id="WP_259528745.1">
    <property type="nucleotide sequence ID" value="NZ_JANLCK010000005.1"/>
</dbReference>
<accession>A0AA41XHN9</accession>
<dbReference type="CDD" id="cd13399">
    <property type="entry name" value="Slt35-like"/>
    <property type="match status" value="1"/>
</dbReference>
<dbReference type="EC" id="2.4.-.-" evidence="3"/>
<organism evidence="3 4">
    <name type="scientific">Herbiconiux oxytropis</name>
    <dbReference type="NCBI Taxonomy" id="2970915"/>
    <lineage>
        <taxon>Bacteria</taxon>
        <taxon>Bacillati</taxon>
        <taxon>Actinomycetota</taxon>
        <taxon>Actinomycetes</taxon>
        <taxon>Micrococcales</taxon>
        <taxon>Microbacteriaceae</taxon>
        <taxon>Herbiconiux</taxon>
    </lineage>
</organism>
<dbReference type="EMBL" id="JANLCK010000005">
    <property type="protein sequence ID" value="MCS5726450.1"/>
    <property type="molecule type" value="Genomic_DNA"/>
</dbReference>
<feature type="domain" description="Transglycosylase SLT" evidence="2">
    <location>
        <begin position="215"/>
        <end position="273"/>
    </location>
</feature>
<dbReference type="GO" id="GO:0009253">
    <property type="term" value="P:peptidoglycan catabolic process"/>
    <property type="evidence" value="ECO:0007669"/>
    <property type="project" value="TreeGrafter"/>
</dbReference>
<keyword evidence="3" id="KW-0328">Glycosyltransferase</keyword>
<sequence>MSARVGLGVVVSGMLALAAWLLIGMASADAGVPAEASVLASAAAGESTGADGRATPMGNAGGGVGAGAGTGSNGAGDLEESGNTGTSAGTGGSSAAATGTGGPVPHGQRIADLVDPAWAESTAVATGIPLRALAGYAGASLALAADDPGCGLGWNTLAALGAVESGHGTHGGSTITTDGSTVPPILGPSLDGAVYDRIDDTDGGRLDGDPTGDRAAGPLQFIPGTWAEWGVDGDGDGLADPQRIDDAALAAGRYLCHYGDLADPTTWRTAVFAYNHVETYVDLIAATANDYAARASAAAPATPAAPATATTPSGADD</sequence>
<evidence type="ECO:0000259" key="2">
    <source>
        <dbReference type="Pfam" id="PF13406"/>
    </source>
</evidence>
<dbReference type="GO" id="GO:0008933">
    <property type="term" value="F:peptidoglycan lytic transglycosylase activity"/>
    <property type="evidence" value="ECO:0007669"/>
    <property type="project" value="TreeGrafter"/>
</dbReference>
<dbReference type="InterPro" id="IPR031304">
    <property type="entry name" value="SLT_2"/>
</dbReference>
<feature type="region of interest" description="Disordered" evidence="1">
    <location>
        <begin position="298"/>
        <end position="317"/>
    </location>
</feature>
<keyword evidence="4" id="KW-1185">Reference proteome</keyword>
<name>A0AA41XHN9_9MICO</name>
<keyword evidence="3" id="KW-0808">Transferase</keyword>
<dbReference type="PANTHER" id="PTHR30163:SF8">
    <property type="entry name" value="LYTIC MUREIN TRANSGLYCOSYLASE"/>
    <property type="match status" value="1"/>
</dbReference>
<dbReference type="Proteomes" id="UP001165587">
    <property type="component" value="Unassembled WGS sequence"/>
</dbReference>
<dbReference type="InterPro" id="IPR043426">
    <property type="entry name" value="MltB-like"/>
</dbReference>
<protein>
    <submittedName>
        <fullName evidence="3">Lytic murein transglycosylase</fullName>
        <ecNumber evidence="3">2.4.-.-</ecNumber>
    </submittedName>
</protein>
<evidence type="ECO:0000256" key="1">
    <source>
        <dbReference type="SAM" id="MobiDB-lite"/>
    </source>
</evidence>
<dbReference type="InterPro" id="IPR023346">
    <property type="entry name" value="Lysozyme-like_dom_sf"/>
</dbReference>
<dbReference type="AlphaFoldDB" id="A0AA41XHN9"/>
<feature type="region of interest" description="Disordered" evidence="1">
    <location>
        <begin position="47"/>
        <end position="109"/>
    </location>
</feature>
<dbReference type="Pfam" id="PF13406">
    <property type="entry name" value="SLT_2"/>
    <property type="match status" value="1"/>
</dbReference>
<evidence type="ECO:0000313" key="3">
    <source>
        <dbReference type="EMBL" id="MCS5726450.1"/>
    </source>
</evidence>
<feature type="compositionally biased region" description="Gly residues" evidence="1">
    <location>
        <begin position="59"/>
        <end position="74"/>
    </location>
</feature>
<dbReference type="PANTHER" id="PTHR30163">
    <property type="entry name" value="MEMBRANE-BOUND LYTIC MUREIN TRANSGLYCOSYLASE B"/>
    <property type="match status" value="1"/>
</dbReference>
<comment type="caution">
    <text evidence="3">The sequence shown here is derived from an EMBL/GenBank/DDBJ whole genome shotgun (WGS) entry which is preliminary data.</text>
</comment>
<dbReference type="GO" id="GO:0016757">
    <property type="term" value="F:glycosyltransferase activity"/>
    <property type="evidence" value="ECO:0007669"/>
    <property type="project" value="UniProtKB-KW"/>
</dbReference>